<reference evidence="1" key="1">
    <citation type="submission" date="2023-12" db="EMBL/GenBank/DDBJ databases">
        <title>Genome assembly of Anisodus tanguticus.</title>
        <authorList>
            <person name="Wang Y.-J."/>
        </authorList>
    </citation>
    <scope>NUCLEOTIDE SEQUENCE</scope>
    <source>
        <strain evidence="1">KB-2021</strain>
        <tissue evidence="1">Leaf</tissue>
    </source>
</reference>
<dbReference type="AlphaFoldDB" id="A0AAE1QX61"/>
<gene>
    <name evidence="1" type="ORF">RND71_039736</name>
</gene>
<dbReference type="EMBL" id="JAVYJV010000022">
    <property type="protein sequence ID" value="KAK4341235.1"/>
    <property type="molecule type" value="Genomic_DNA"/>
</dbReference>
<protein>
    <submittedName>
        <fullName evidence="1">Uncharacterized protein</fullName>
    </submittedName>
</protein>
<proteinExistence type="predicted"/>
<evidence type="ECO:0000313" key="2">
    <source>
        <dbReference type="Proteomes" id="UP001291623"/>
    </source>
</evidence>
<name>A0AAE1QX61_9SOLA</name>
<sequence>MDLGELASPKSVEKKVYKDGYNNHDEIEADVNVEEAETSFDEVERVGDKAAEDALTVMCIMITYASVTLLKNNFPMMSLHDLVSHNIPENDGTKHIEE</sequence>
<keyword evidence="2" id="KW-1185">Reference proteome</keyword>
<comment type="caution">
    <text evidence="1">The sequence shown here is derived from an EMBL/GenBank/DDBJ whole genome shotgun (WGS) entry which is preliminary data.</text>
</comment>
<dbReference type="Proteomes" id="UP001291623">
    <property type="component" value="Unassembled WGS sequence"/>
</dbReference>
<organism evidence="1 2">
    <name type="scientific">Anisodus tanguticus</name>
    <dbReference type="NCBI Taxonomy" id="243964"/>
    <lineage>
        <taxon>Eukaryota</taxon>
        <taxon>Viridiplantae</taxon>
        <taxon>Streptophyta</taxon>
        <taxon>Embryophyta</taxon>
        <taxon>Tracheophyta</taxon>
        <taxon>Spermatophyta</taxon>
        <taxon>Magnoliopsida</taxon>
        <taxon>eudicotyledons</taxon>
        <taxon>Gunneridae</taxon>
        <taxon>Pentapetalae</taxon>
        <taxon>asterids</taxon>
        <taxon>lamiids</taxon>
        <taxon>Solanales</taxon>
        <taxon>Solanaceae</taxon>
        <taxon>Solanoideae</taxon>
        <taxon>Hyoscyameae</taxon>
        <taxon>Anisodus</taxon>
    </lineage>
</organism>
<accession>A0AAE1QX61</accession>
<evidence type="ECO:0000313" key="1">
    <source>
        <dbReference type="EMBL" id="KAK4341235.1"/>
    </source>
</evidence>